<dbReference type="Gene3D" id="3.90.215.10">
    <property type="entry name" value="Gamma Fibrinogen, chain A, domain 1"/>
    <property type="match status" value="1"/>
</dbReference>
<dbReference type="PANTHER" id="PTHR46708">
    <property type="entry name" value="TENASCIN"/>
    <property type="match status" value="1"/>
</dbReference>
<feature type="domain" description="Fibrinogen C-terminal" evidence="4">
    <location>
        <begin position="49"/>
        <end position="99"/>
    </location>
</feature>
<dbReference type="InterPro" id="IPR036056">
    <property type="entry name" value="Fibrinogen-like_C"/>
</dbReference>
<dbReference type="PANTHER" id="PTHR46708:SF3">
    <property type="entry name" value="TENASCIN-X"/>
    <property type="match status" value="1"/>
</dbReference>
<accession>A0ABQ9VVU9</accession>
<dbReference type="InterPro" id="IPR014716">
    <property type="entry name" value="Fibrinogen_a/b/g_C_1"/>
</dbReference>
<protein>
    <recommendedName>
        <fullName evidence="4">Fibrinogen C-terminal domain-containing protein</fullName>
    </recommendedName>
</protein>
<evidence type="ECO:0000313" key="6">
    <source>
        <dbReference type="Proteomes" id="UP001266305"/>
    </source>
</evidence>
<keyword evidence="3" id="KW-0677">Repeat</keyword>
<dbReference type="Pfam" id="PF00147">
    <property type="entry name" value="Fibrinogen_C"/>
    <property type="match status" value="1"/>
</dbReference>
<sequence length="120" mass="12325">MWGESLLPPVSTSFTTGNWTQGLAAGGWVGSQGLRLGKGLAPALLSPGGLRIPFPRDCGEEMQNGAAASRTTTIFLNGNRERPLNVFCDMETDGGGWLVGGIGKPRGLCRAGAVAPGARG</sequence>
<dbReference type="InterPro" id="IPR002181">
    <property type="entry name" value="Fibrinogen_a/b/g_C_dom"/>
</dbReference>
<name>A0ABQ9VVU9_SAGOE</name>
<dbReference type="InterPro" id="IPR050991">
    <property type="entry name" value="ECM_Regulatory_Proteins"/>
</dbReference>
<comment type="subcellular location">
    <subcellularLocation>
        <location evidence="1">Secreted</location>
        <location evidence="1">Extracellular space</location>
    </subcellularLocation>
</comment>
<evidence type="ECO:0000259" key="4">
    <source>
        <dbReference type="PROSITE" id="PS51406"/>
    </source>
</evidence>
<evidence type="ECO:0000313" key="5">
    <source>
        <dbReference type="EMBL" id="KAK2113442.1"/>
    </source>
</evidence>
<gene>
    <name evidence="5" type="ORF">P7K49_007708</name>
</gene>
<comment type="caution">
    <text evidence="5">The sequence shown here is derived from an EMBL/GenBank/DDBJ whole genome shotgun (WGS) entry which is preliminary data.</text>
</comment>
<evidence type="ECO:0000256" key="3">
    <source>
        <dbReference type="ARBA" id="ARBA00022737"/>
    </source>
</evidence>
<dbReference type="EMBL" id="JASSZA010000004">
    <property type="protein sequence ID" value="KAK2113442.1"/>
    <property type="molecule type" value="Genomic_DNA"/>
</dbReference>
<organism evidence="5 6">
    <name type="scientific">Saguinus oedipus</name>
    <name type="common">Cotton-top tamarin</name>
    <name type="synonym">Oedipomidas oedipus</name>
    <dbReference type="NCBI Taxonomy" id="9490"/>
    <lineage>
        <taxon>Eukaryota</taxon>
        <taxon>Metazoa</taxon>
        <taxon>Chordata</taxon>
        <taxon>Craniata</taxon>
        <taxon>Vertebrata</taxon>
        <taxon>Euteleostomi</taxon>
        <taxon>Mammalia</taxon>
        <taxon>Eutheria</taxon>
        <taxon>Euarchontoglires</taxon>
        <taxon>Primates</taxon>
        <taxon>Haplorrhini</taxon>
        <taxon>Platyrrhini</taxon>
        <taxon>Cebidae</taxon>
        <taxon>Callitrichinae</taxon>
        <taxon>Saguinus</taxon>
    </lineage>
</organism>
<keyword evidence="2" id="KW-0732">Signal</keyword>
<evidence type="ECO:0000256" key="1">
    <source>
        <dbReference type="ARBA" id="ARBA00004239"/>
    </source>
</evidence>
<dbReference type="PROSITE" id="PS51406">
    <property type="entry name" value="FIBRINOGEN_C_2"/>
    <property type="match status" value="1"/>
</dbReference>
<evidence type="ECO:0000256" key="2">
    <source>
        <dbReference type="ARBA" id="ARBA00022729"/>
    </source>
</evidence>
<dbReference type="SUPFAM" id="SSF56496">
    <property type="entry name" value="Fibrinogen C-terminal domain-like"/>
    <property type="match status" value="1"/>
</dbReference>
<proteinExistence type="predicted"/>
<keyword evidence="6" id="KW-1185">Reference proteome</keyword>
<reference evidence="5 6" key="1">
    <citation type="submission" date="2023-05" db="EMBL/GenBank/DDBJ databases">
        <title>B98-5 Cell Line De Novo Hybrid Assembly: An Optical Mapping Approach.</title>
        <authorList>
            <person name="Kananen K."/>
            <person name="Auerbach J.A."/>
            <person name="Kautto E."/>
            <person name="Blachly J.S."/>
        </authorList>
    </citation>
    <scope>NUCLEOTIDE SEQUENCE [LARGE SCALE GENOMIC DNA]</scope>
    <source>
        <strain evidence="5">B95-8</strain>
        <tissue evidence="5">Cell line</tissue>
    </source>
</reference>
<dbReference type="Proteomes" id="UP001266305">
    <property type="component" value="Unassembled WGS sequence"/>
</dbReference>